<dbReference type="STRING" id="22663.A0A2I0ID66"/>
<name>A0A2I0ID66_PUNGR</name>
<dbReference type="PANTHER" id="PTHR23272:SF161">
    <property type="entry name" value="ZINC FINGER BED DOMAIN-CONTAINING PROTEIN RICESLEEPER 1-LIKE"/>
    <property type="match status" value="1"/>
</dbReference>
<dbReference type="InterPro" id="IPR008906">
    <property type="entry name" value="HATC_C_dom"/>
</dbReference>
<dbReference type="PANTHER" id="PTHR23272">
    <property type="entry name" value="BED FINGER-RELATED"/>
    <property type="match status" value="1"/>
</dbReference>
<gene>
    <name evidence="3" type="ORF">CRG98_037688</name>
</gene>
<accession>A0A2I0ID66</accession>
<organism evidence="3 4">
    <name type="scientific">Punica granatum</name>
    <name type="common">Pomegranate</name>
    <dbReference type="NCBI Taxonomy" id="22663"/>
    <lineage>
        <taxon>Eukaryota</taxon>
        <taxon>Viridiplantae</taxon>
        <taxon>Streptophyta</taxon>
        <taxon>Embryophyta</taxon>
        <taxon>Tracheophyta</taxon>
        <taxon>Spermatophyta</taxon>
        <taxon>Magnoliopsida</taxon>
        <taxon>eudicotyledons</taxon>
        <taxon>Gunneridae</taxon>
        <taxon>Pentapetalae</taxon>
        <taxon>rosids</taxon>
        <taxon>malvids</taxon>
        <taxon>Myrtales</taxon>
        <taxon>Lythraceae</taxon>
        <taxon>Punica</taxon>
    </lineage>
</organism>
<feature type="domain" description="HAT C-terminal dimerisation" evidence="2">
    <location>
        <begin position="1"/>
        <end position="48"/>
    </location>
</feature>
<reference evidence="3 4" key="1">
    <citation type="submission" date="2017-11" db="EMBL/GenBank/DDBJ databases">
        <title>De-novo sequencing of pomegranate (Punica granatum L.) genome.</title>
        <authorList>
            <person name="Akparov Z."/>
            <person name="Amiraslanov A."/>
            <person name="Hajiyeva S."/>
            <person name="Abbasov M."/>
            <person name="Kaur K."/>
            <person name="Hamwieh A."/>
            <person name="Solovyev V."/>
            <person name="Salamov A."/>
            <person name="Braich B."/>
            <person name="Kosarev P."/>
            <person name="Mahmoud A."/>
            <person name="Hajiyev E."/>
            <person name="Babayeva S."/>
            <person name="Izzatullayeva V."/>
            <person name="Mammadov A."/>
            <person name="Mammadov A."/>
            <person name="Sharifova S."/>
            <person name="Ojaghi J."/>
            <person name="Eynullazada K."/>
            <person name="Bayramov B."/>
            <person name="Abdulazimova A."/>
            <person name="Shahmuradov I."/>
        </authorList>
    </citation>
    <scope>NUCLEOTIDE SEQUENCE [LARGE SCALE GENOMIC DNA]</scope>
    <source>
        <strain evidence="4">cv. AG2017</strain>
        <tissue evidence="3">Leaf</tissue>
    </source>
</reference>
<evidence type="ECO:0000313" key="4">
    <source>
        <dbReference type="Proteomes" id="UP000233551"/>
    </source>
</evidence>
<evidence type="ECO:0000259" key="2">
    <source>
        <dbReference type="Pfam" id="PF05699"/>
    </source>
</evidence>
<dbReference type="Proteomes" id="UP000233551">
    <property type="component" value="Unassembled WGS sequence"/>
</dbReference>
<dbReference type="EMBL" id="PGOL01003254">
    <property type="protein sequence ID" value="PKI41938.1"/>
    <property type="molecule type" value="Genomic_DNA"/>
</dbReference>
<keyword evidence="1" id="KW-0732">Signal</keyword>
<dbReference type="SUPFAM" id="SSF53098">
    <property type="entry name" value="Ribonuclease H-like"/>
    <property type="match status" value="1"/>
</dbReference>
<sequence length="81" mass="9125">MAKYILAILVSAVASESAFSTSGRVLDQFRSSLTPKFVEALICARDWLRYSPTPITIEQYLEDVEKYEEELSGATMEIMVD</sequence>
<feature type="chain" id="PRO_5014195939" description="HAT C-terminal dimerisation domain-containing protein" evidence="1">
    <location>
        <begin position="19"/>
        <end position="81"/>
    </location>
</feature>
<evidence type="ECO:0000313" key="3">
    <source>
        <dbReference type="EMBL" id="PKI41938.1"/>
    </source>
</evidence>
<dbReference type="Pfam" id="PF05699">
    <property type="entry name" value="Dimer_Tnp_hAT"/>
    <property type="match status" value="1"/>
</dbReference>
<protein>
    <recommendedName>
        <fullName evidence="2">HAT C-terminal dimerisation domain-containing protein</fullName>
    </recommendedName>
</protein>
<dbReference type="AlphaFoldDB" id="A0A2I0ID66"/>
<feature type="signal peptide" evidence="1">
    <location>
        <begin position="1"/>
        <end position="18"/>
    </location>
</feature>
<dbReference type="InterPro" id="IPR012337">
    <property type="entry name" value="RNaseH-like_sf"/>
</dbReference>
<comment type="caution">
    <text evidence="3">The sequence shown here is derived from an EMBL/GenBank/DDBJ whole genome shotgun (WGS) entry which is preliminary data.</text>
</comment>
<evidence type="ECO:0000256" key="1">
    <source>
        <dbReference type="SAM" id="SignalP"/>
    </source>
</evidence>
<dbReference type="GO" id="GO:0046983">
    <property type="term" value="F:protein dimerization activity"/>
    <property type="evidence" value="ECO:0007669"/>
    <property type="project" value="InterPro"/>
</dbReference>
<keyword evidence="4" id="KW-1185">Reference proteome</keyword>
<proteinExistence type="predicted"/>